<reference evidence="1 2" key="1">
    <citation type="journal article" date="2018" name="Arch. Microbiol.">
        <title>New insights into the metabolic potential of the phototrophic purple bacterium Rhodopila globiformis DSM 161(T) from its draft genome sequence and evidence for a vanadium-dependent nitrogenase.</title>
        <authorList>
            <person name="Imhoff J.F."/>
            <person name="Rahn T."/>
            <person name="Kunzel S."/>
            <person name="Neulinger S.C."/>
        </authorList>
    </citation>
    <scope>NUCLEOTIDE SEQUENCE [LARGE SCALE GENOMIC DNA]</scope>
    <source>
        <strain evidence="1 2">DSM 161</strain>
    </source>
</reference>
<dbReference type="EMBL" id="NHRY01000063">
    <property type="protein sequence ID" value="PPQ36015.1"/>
    <property type="molecule type" value="Genomic_DNA"/>
</dbReference>
<comment type="caution">
    <text evidence="1">The sequence shown here is derived from an EMBL/GenBank/DDBJ whole genome shotgun (WGS) entry which is preliminary data.</text>
</comment>
<organism evidence="1 2">
    <name type="scientific">Rhodopila globiformis</name>
    <name type="common">Rhodopseudomonas globiformis</name>
    <dbReference type="NCBI Taxonomy" id="1071"/>
    <lineage>
        <taxon>Bacteria</taxon>
        <taxon>Pseudomonadati</taxon>
        <taxon>Pseudomonadota</taxon>
        <taxon>Alphaproteobacteria</taxon>
        <taxon>Acetobacterales</taxon>
        <taxon>Acetobacteraceae</taxon>
        <taxon>Rhodopila</taxon>
    </lineage>
</organism>
<gene>
    <name evidence="1" type="ORF">CCS01_05825</name>
</gene>
<dbReference type="SUPFAM" id="SSF52540">
    <property type="entry name" value="P-loop containing nucleoside triphosphate hydrolases"/>
    <property type="match status" value="1"/>
</dbReference>
<proteinExistence type="predicted"/>
<dbReference type="Proteomes" id="UP000239724">
    <property type="component" value="Unassembled WGS sequence"/>
</dbReference>
<dbReference type="InterPro" id="IPR027417">
    <property type="entry name" value="P-loop_NTPase"/>
</dbReference>
<protein>
    <recommendedName>
        <fullName evidence="3">Sulfotransferase family protein</fullName>
    </recommendedName>
</protein>
<evidence type="ECO:0008006" key="3">
    <source>
        <dbReference type="Google" id="ProtNLM"/>
    </source>
</evidence>
<dbReference type="Gene3D" id="3.40.50.300">
    <property type="entry name" value="P-loop containing nucleotide triphosphate hydrolases"/>
    <property type="match status" value="1"/>
</dbReference>
<accession>A0A2S6NLE3</accession>
<evidence type="ECO:0000313" key="1">
    <source>
        <dbReference type="EMBL" id="PPQ36015.1"/>
    </source>
</evidence>
<evidence type="ECO:0000313" key="2">
    <source>
        <dbReference type="Proteomes" id="UP000239724"/>
    </source>
</evidence>
<dbReference type="AlphaFoldDB" id="A0A2S6NLE3"/>
<keyword evidence="2" id="KW-1185">Reference proteome</keyword>
<name>A0A2S6NLE3_RHOGL</name>
<sequence>MRLYIHIGTHKTGTTSIQAFLRKQADILGAAGIYVPTAGVLDEQSGHHNIGWGLRGEPRFDPVHGTLQDLIAELGQSTADAAVISSEDFEYLVDNPAALLCLEQALAEAGHEPYYILFTRRADTYAVSLYGELRQHHGLTARFRDFTAEILRNGKFVMHHDWTFYLDIDAFARNWRRTARGPLHICSYDAAVDGKGLLPTFLSLIGAPDQVGQIGQNAEILNIRRSADIGRMDRIIAGWRLRYRFRPKGVLAEQMP</sequence>